<dbReference type="EMBL" id="MQWD01000001">
    <property type="protein sequence ID" value="PAP76335.1"/>
    <property type="molecule type" value="Genomic_DNA"/>
</dbReference>
<keyword evidence="1" id="KW-0732">Signal</keyword>
<proteinExistence type="predicted"/>
<dbReference type="Proteomes" id="UP000216339">
    <property type="component" value="Unassembled WGS sequence"/>
</dbReference>
<dbReference type="RefSeq" id="WP_095509987.1">
    <property type="nucleotide sequence ID" value="NZ_MQWD01000001.1"/>
</dbReference>
<evidence type="ECO:0000313" key="2">
    <source>
        <dbReference type="EMBL" id="PAP76335.1"/>
    </source>
</evidence>
<evidence type="ECO:0008006" key="4">
    <source>
        <dbReference type="Google" id="ProtNLM"/>
    </source>
</evidence>
<reference evidence="2 3" key="1">
    <citation type="submission" date="2016-11" db="EMBL/GenBank/DDBJ databases">
        <title>Study of marine rhodopsin-containing bacteria.</title>
        <authorList>
            <person name="Yoshizawa S."/>
            <person name="Kumagai Y."/>
            <person name="Kogure K."/>
        </authorList>
    </citation>
    <scope>NUCLEOTIDE SEQUENCE [LARGE SCALE GENOMIC DNA]</scope>
    <source>
        <strain evidence="2 3">SAORIC-28</strain>
    </source>
</reference>
<name>A0A271J048_9BACT</name>
<organism evidence="2 3">
    <name type="scientific">Rubrivirga marina</name>
    <dbReference type="NCBI Taxonomy" id="1196024"/>
    <lineage>
        <taxon>Bacteria</taxon>
        <taxon>Pseudomonadati</taxon>
        <taxon>Rhodothermota</taxon>
        <taxon>Rhodothermia</taxon>
        <taxon>Rhodothermales</taxon>
        <taxon>Rubricoccaceae</taxon>
        <taxon>Rubrivirga</taxon>
    </lineage>
</organism>
<feature type="signal peptide" evidence="1">
    <location>
        <begin position="1"/>
        <end position="21"/>
    </location>
</feature>
<comment type="caution">
    <text evidence="2">The sequence shown here is derived from an EMBL/GenBank/DDBJ whole genome shotgun (WGS) entry which is preliminary data.</text>
</comment>
<protein>
    <recommendedName>
        <fullName evidence="4">Lipocalin-like domain-containing protein</fullName>
    </recommendedName>
</protein>
<accession>A0A271J048</accession>
<gene>
    <name evidence="2" type="ORF">BSZ37_07700</name>
</gene>
<evidence type="ECO:0000256" key="1">
    <source>
        <dbReference type="SAM" id="SignalP"/>
    </source>
</evidence>
<keyword evidence="3" id="KW-1185">Reference proteome</keyword>
<dbReference type="AlphaFoldDB" id="A0A271J048"/>
<sequence length="174" mass="18436">MRAVLALIVLTAVAECATAQAAPSDSLPYVPPTERYGVAWGDAPEAVVARFGRAPDADGPEGTLTYVGRSGGQALFVFERGPGGTDRLAVTVDATPRFDSEAAAYAEYARFKAALTELYGAPVLDEEPRPEAPFTVDTVWEPDGLRAVELTIEAVPEGGGEWAYFYVRVVGPAQ</sequence>
<feature type="chain" id="PRO_5012018154" description="Lipocalin-like domain-containing protein" evidence="1">
    <location>
        <begin position="22"/>
        <end position="174"/>
    </location>
</feature>
<evidence type="ECO:0000313" key="3">
    <source>
        <dbReference type="Proteomes" id="UP000216339"/>
    </source>
</evidence>